<reference evidence="1 2" key="1">
    <citation type="journal article" date="2016" name="Nat. Commun.">
        <title>Thousands of microbial genomes shed light on interconnected biogeochemical processes in an aquifer system.</title>
        <authorList>
            <person name="Anantharaman K."/>
            <person name="Brown C.T."/>
            <person name="Hug L.A."/>
            <person name="Sharon I."/>
            <person name="Castelle C.J."/>
            <person name="Probst A.J."/>
            <person name="Thomas B.C."/>
            <person name="Singh A."/>
            <person name="Wilkins M.J."/>
            <person name="Karaoz U."/>
            <person name="Brodie E.L."/>
            <person name="Williams K.H."/>
            <person name="Hubbard S.S."/>
            <person name="Banfield J.F."/>
        </authorList>
    </citation>
    <scope>NUCLEOTIDE SEQUENCE [LARGE SCALE GENOMIC DNA]</scope>
</reference>
<evidence type="ECO:0000313" key="1">
    <source>
        <dbReference type="EMBL" id="OGZ09254.1"/>
    </source>
</evidence>
<dbReference type="EMBL" id="MHLN01000053">
    <property type="protein sequence ID" value="OGZ09254.1"/>
    <property type="molecule type" value="Genomic_DNA"/>
</dbReference>
<gene>
    <name evidence="1" type="ORF">A3D67_01260</name>
</gene>
<accession>A0A1G2D6J5</accession>
<organism evidence="1 2">
    <name type="scientific">Candidatus Lloydbacteria bacterium RIFCSPHIGHO2_02_FULL_51_22</name>
    <dbReference type="NCBI Taxonomy" id="1798663"/>
    <lineage>
        <taxon>Bacteria</taxon>
        <taxon>Candidatus Lloydiibacteriota</taxon>
    </lineage>
</organism>
<name>A0A1G2D6J5_9BACT</name>
<protein>
    <submittedName>
        <fullName evidence="1">Uncharacterized protein</fullName>
    </submittedName>
</protein>
<sequence length="84" mass="8947">MSSYQISKILISIPAGDTGCRRTVVWDEEKWETLKLLVADAPEQEGLRGEVLAGLVNGLVQDGLSEDTSAGLVRAALDAVYVSA</sequence>
<proteinExistence type="predicted"/>
<comment type="caution">
    <text evidence="1">The sequence shown here is derived from an EMBL/GenBank/DDBJ whole genome shotgun (WGS) entry which is preliminary data.</text>
</comment>
<evidence type="ECO:0000313" key="2">
    <source>
        <dbReference type="Proteomes" id="UP000178099"/>
    </source>
</evidence>
<dbReference type="Proteomes" id="UP000178099">
    <property type="component" value="Unassembled WGS sequence"/>
</dbReference>
<dbReference type="AlphaFoldDB" id="A0A1G2D6J5"/>